<dbReference type="AlphaFoldDB" id="A0ABD6VLX6"/>
<accession>A0ABD6VLX6</accession>
<dbReference type="Proteomes" id="UP000237274">
    <property type="component" value="Unassembled WGS sequence"/>
</dbReference>
<feature type="transmembrane region" description="Helical" evidence="1">
    <location>
        <begin position="36"/>
        <end position="56"/>
    </location>
</feature>
<reference evidence="2 3" key="1">
    <citation type="submission" date="2017-01" db="EMBL/GenBank/DDBJ databases">
        <title>Comparative Genomics of 38 Pectobacterium strains comprising three species revealed the characteristics of Pectobacterium carotovorum.</title>
        <authorList>
            <person name="Xie H."/>
            <person name="Ma Y."/>
            <person name="Li X."/>
        </authorList>
    </citation>
    <scope>NUCLEOTIDE SEQUENCE [LARGE SCALE GENOMIC DNA]</scope>
    <source>
        <strain evidence="2 3">Q142</strain>
    </source>
</reference>
<dbReference type="EMBL" id="MTAO01000014">
    <property type="protein sequence ID" value="POE24840.1"/>
    <property type="molecule type" value="Genomic_DNA"/>
</dbReference>
<evidence type="ECO:0000313" key="2">
    <source>
        <dbReference type="EMBL" id="POE24840.1"/>
    </source>
</evidence>
<evidence type="ECO:0000256" key="1">
    <source>
        <dbReference type="SAM" id="Phobius"/>
    </source>
</evidence>
<keyword evidence="1" id="KW-0472">Membrane</keyword>
<comment type="caution">
    <text evidence="2">The sequence shown here is derived from an EMBL/GenBank/DDBJ whole genome shotgun (WGS) entry which is preliminary data.</text>
</comment>
<keyword evidence="1" id="KW-1133">Transmembrane helix</keyword>
<evidence type="ECO:0000313" key="3">
    <source>
        <dbReference type="Proteomes" id="UP000237274"/>
    </source>
</evidence>
<proteinExistence type="predicted"/>
<organism evidence="2 3">
    <name type="scientific">Pectobacterium odoriferum</name>
    <dbReference type="NCBI Taxonomy" id="78398"/>
    <lineage>
        <taxon>Bacteria</taxon>
        <taxon>Pseudomonadati</taxon>
        <taxon>Pseudomonadota</taxon>
        <taxon>Gammaproteobacteria</taxon>
        <taxon>Enterobacterales</taxon>
        <taxon>Pectobacteriaceae</taxon>
        <taxon>Pectobacterium</taxon>
    </lineage>
</organism>
<name>A0ABD6VLX6_9GAMM</name>
<gene>
    <name evidence="2" type="ORF">BV926_17300</name>
</gene>
<keyword evidence="1" id="KW-0812">Transmembrane</keyword>
<protein>
    <submittedName>
        <fullName evidence="2">Uncharacterized protein</fullName>
    </submittedName>
</protein>
<sequence length="61" mass="7058">MSALIFPKLPATKKTLTEEEILFFKGLKLSEVSWFYIKYTTFIIELLSFISLLIVLKVSDV</sequence>